<evidence type="ECO:0008006" key="3">
    <source>
        <dbReference type="Google" id="ProtNLM"/>
    </source>
</evidence>
<protein>
    <recommendedName>
        <fullName evidence="3">Nucleotidyltransferase</fullName>
    </recommendedName>
</protein>
<evidence type="ECO:0000313" key="2">
    <source>
        <dbReference type="Proteomes" id="UP000178599"/>
    </source>
</evidence>
<organism evidence="1 2">
    <name type="scientific">Candidatus Liptonbacteria bacterium RIFOXYB1_FULL_36_10</name>
    <dbReference type="NCBI Taxonomy" id="1798654"/>
    <lineage>
        <taxon>Bacteria</taxon>
        <taxon>Candidatus Liptoniibacteriota</taxon>
    </lineage>
</organism>
<comment type="caution">
    <text evidence="1">The sequence shown here is derived from an EMBL/GenBank/DDBJ whole genome shotgun (WGS) entry which is preliminary data.</text>
</comment>
<evidence type="ECO:0000313" key="1">
    <source>
        <dbReference type="EMBL" id="OGZ02386.1"/>
    </source>
</evidence>
<dbReference type="EMBL" id="MHLE01000034">
    <property type="protein sequence ID" value="OGZ02386.1"/>
    <property type="molecule type" value="Genomic_DNA"/>
</dbReference>
<dbReference type="Gene3D" id="1.20.120.330">
    <property type="entry name" value="Nucleotidyltransferases domain 2"/>
    <property type="match status" value="1"/>
</dbReference>
<dbReference type="InterPro" id="IPR010235">
    <property type="entry name" value="HepT"/>
</dbReference>
<sequence>MTKFESSLKDYKEALSRLKEVLSLPEKNDIIRDSTIHRFEIVFDLAWKTLKAFLEEKQGIRCAAPKSCFREAYSQGFLKYDEFWLAITDLRNETAHTYSMKKAEEVFEKIPKCFEYFDVLLKIFEEEVTPVKYKINFTG</sequence>
<name>A0A1G2CLW0_9BACT</name>
<dbReference type="AlphaFoldDB" id="A0A1G2CLW0"/>
<dbReference type="NCBIfam" id="TIGR01987">
    <property type="entry name" value="HI0074"/>
    <property type="match status" value="1"/>
</dbReference>
<proteinExistence type="predicted"/>
<dbReference type="Proteomes" id="UP000178599">
    <property type="component" value="Unassembled WGS sequence"/>
</dbReference>
<accession>A0A1G2CLW0</accession>
<dbReference type="SUPFAM" id="SSF81593">
    <property type="entry name" value="Nucleotidyltransferase substrate binding subunit/domain"/>
    <property type="match status" value="1"/>
</dbReference>
<dbReference type="Pfam" id="PF08780">
    <property type="entry name" value="NTase_sub_bind"/>
    <property type="match status" value="1"/>
</dbReference>
<gene>
    <name evidence="1" type="ORF">A2390_02110</name>
</gene>
<reference evidence="1 2" key="1">
    <citation type="journal article" date="2016" name="Nat. Commun.">
        <title>Thousands of microbial genomes shed light on interconnected biogeochemical processes in an aquifer system.</title>
        <authorList>
            <person name="Anantharaman K."/>
            <person name="Brown C.T."/>
            <person name="Hug L.A."/>
            <person name="Sharon I."/>
            <person name="Castelle C.J."/>
            <person name="Probst A.J."/>
            <person name="Thomas B.C."/>
            <person name="Singh A."/>
            <person name="Wilkins M.J."/>
            <person name="Karaoz U."/>
            <person name="Brodie E.L."/>
            <person name="Williams K.H."/>
            <person name="Hubbard S.S."/>
            <person name="Banfield J.F."/>
        </authorList>
    </citation>
    <scope>NUCLEOTIDE SEQUENCE [LARGE SCALE GENOMIC DNA]</scope>
</reference>